<dbReference type="InterPro" id="IPR032675">
    <property type="entry name" value="LRR_dom_sf"/>
</dbReference>
<keyword evidence="7" id="KW-0964">Secreted</keyword>
<dbReference type="Pfam" id="PF08263">
    <property type="entry name" value="LRRNT_2"/>
    <property type="match status" value="1"/>
</dbReference>
<evidence type="ECO:0000256" key="19">
    <source>
        <dbReference type="SAM" id="SignalP"/>
    </source>
</evidence>
<dbReference type="GO" id="GO:0005886">
    <property type="term" value="C:plasma membrane"/>
    <property type="evidence" value="ECO:0007669"/>
    <property type="project" value="UniProtKB-SubCell"/>
</dbReference>
<evidence type="ECO:0000256" key="11">
    <source>
        <dbReference type="ARBA" id="ARBA00022737"/>
    </source>
</evidence>
<evidence type="ECO:0000256" key="5">
    <source>
        <dbReference type="ARBA" id="ARBA00022475"/>
    </source>
</evidence>
<dbReference type="Gene3D" id="3.80.10.10">
    <property type="entry name" value="Ribonuclease Inhibitor"/>
    <property type="match status" value="3"/>
</dbReference>
<keyword evidence="15" id="KW-1015">Disulfide bond</keyword>
<evidence type="ECO:0000256" key="16">
    <source>
        <dbReference type="ARBA" id="ARBA00023170"/>
    </source>
</evidence>
<keyword evidence="11" id="KW-0677">Repeat</keyword>
<reference evidence="22" key="1">
    <citation type="journal article" date="2014" name="Nat. Commun.">
        <title>Genome sequence of mungbean and insights into evolution within Vigna species.</title>
        <authorList>
            <person name="Kang Y.J."/>
            <person name="Kim S.K."/>
            <person name="Kim M.Y."/>
            <person name="Lestari P."/>
            <person name="Kim K.H."/>
            <person name="Ha B.K."/>
            <person name="Jun T.H."/>
            <person name="Hwang W.J."/>
            <person name="Lee T."/>
            <person name="Lee J."/>
            <person name="Shim S."/>
            <person name="Yoon M.Y."/>
            <person name="Jang Y.E."/>
            <person name="Han K.S."/>
            <person name="Taeprayoon P."/>
            <person name="Yoon N."/>
            <person name="Somta P."/>
            <person name="Tanya P."/>
            <person name="Kim K.S."/>
            <person name="Gwag J.G."/>
            <person name="Moon J.K."/>
            <person name="Lee Y.H."/>
            <person name="Park B.S."/>
            <person name="Bombarely A."/>
            <person name="Doyle J.J."/>
            <person name="Jackson S.A."/>
            <person name="Schafleitner R."/>
            <person name="Srinives P."/>
            <person name="Varshney R.K."/>
            <person name="Lee S.H."/>
        </authorList>
    </citation>
    <scope>NUCLEOTIDE SEQUENCE [LARGE SCALE GENOMIC DNA]</scope>
    <source>
        <strain evidence="22">cv. VC1973A</strain>
    </source>
</reference>
<dbReference type="SUPFAM" id="SSF52058">
    <property type="entry name" value="L domain-like"/>
    <property type="match status" value="1"/>
</dbReference>
<dbReference type="AlphaFoldDB" id="A0A1S3VXX8"/>
<keyword evidence="9" id="KW-0812">Transmembrane</keyword>
<dbReference type="RefSeq" id="XP_014523175.1">
    <property type="nucleotide sequence ID" value="XM_014667689.2"/>
</dbReference>
<dbReference type="PANTHER" id="PTHR48052">
    <property type="entry name" value="UNNAMED PRODUCT"/>
    <property type="match status" value="1"/>
</dbReference>
<evidence type="ECO:0000256" key="3">
    <source>
        <dbReference type="ARBA" id="ARBA00004251"/>
    </source>
</evidence>
<dbReference type="Pfam" id="PF23598">
    <property type="entry name" value="LRR_14"/>
    <property type="match status" value="1"/>
</dbReference>
<dbReference type="STRING" id="3916.A0A1S3VXX8"/>
<dbReference type="InterPro" id="IPR001611">
    <property type="entry name" value="Leu-rich_rpt"/>
</dbReference>
<evidence type="ECO:0000259" key="20">
    <source>
        <dbReference type="Pfam" id="PF08263"/>
    </source>
</evidence>
<evidence type="ECO:0000313" key="24">
    <source>
        <dbReference type="RefSeq" id="XP_022635089.1"/>
    </source>
</evidence>
<dbReference type="RefSeq" id="XP_022635115.1">
    <property type="nucleotide sequence ID" value="XM_022779394.1"/>
</dbReference>
<keyword evidence="13" id="KW-1133">Transmembrane helix</keyword>
<evidence type="ECO:0000256" key="6">
    <source>
        <dbReference type="ARBA" id="ARBA00022512"/>
    </source>
</evidence>
<evidence type="ECO:0000259" key="21">
    <source>
        <dbReference type="Pfam" id="PF23598"/>
    </source>
</evidence>
<dbReference type="PANTHER" id="PTHR48052:SF8">
    <property type="entry name" value="LRR RECEPTOR-LIKE SERINE_THREONINE-PROTEIN KINASE FLS2"/>
    <property type="match status" value="1"/>
</dbReference>
<protein>
    <submittedName>
        <fullName evidence="23 24">Receptor-like protein 12</fullName>
    </submittedName>
</protein>
<gene>
    <name evidence="23 24 25 26" type="primary">LOC106779539</name>
</gene>
<dbReference type="KEGG" id="vra:106779539"/>
<feature type="domain" description="Disease resistance R13L4/SHOC-2-like LRR" evidence="21">
    <location>
        <begin position="130"/>
        <end position="378"/>
    </location>
</feature>
<sequence length="668" mass="75569">MIMKNLKVMMFMFVVSVVLQVAYGQHHIRCIPKEREALLLFKAAIVDRYAMLSSWTTPDCCRWKGIRCSKLTAHVLSLHLPGQYHEDFGPYMSGKIHKSLMELPQLMYLNLSSNSFRGSHIPRFIASLINLRYLDLSSCDFSGQIPTQISSLSHLKYLNLARNYYLEGSIPPQLGNLSRLQYLDLRGNSLEGYIPLQLGNLSNLHNLYLGGYNNALRIVSDKWLSNLISLTHLSFQSISNFNTSPTWLRMIAKLPKLRELSLIGCGLSDHFLLSLNPSNFNFSTSLSVLRLSENSFIQPMIFQWVSNTTSNLVELDLHGNLLKVSGSIPNRFGSAMISLKHLDLSYNDFKSENMKSIMNICTLRSLDMSGNNMTEDLSSILRTFSSGCLRYLLQDLNLANNQITGFISDLSLFSSLKSLDISSNRLSGKIREGTGLPSKLEHLSIGSNSLEGGIPKSFGNTCHLKSLDFAYNKLSEDLTIIFNHLSGCSRYSLRELYLRENKFNGTLPDFSMFPELKVLDLSSNQLKNGVPKSLRNATILQILNLSNNSLSEKFPTIIHHLSRYARDSLQHLYLSMNQISGTLPNTLAIFPSLKILNLGSNMLNGTIYEDFQFPIDLEELYLGSNSLKGVITDSHFHNMSEHWCYHITHWLWNLVKIGIPFFNCIILD</sequence>
<evidence type="ECO:0000256" key="8">
    <source>
        <dbReference type="ARBA" id="ARBA00022614"/>
    </source>
</evidence>
<evidence type="ECO:0000256" key="7">
    <source>
        <dbReference type="ARBA" id="ARBA00022525"/>
    </source>
</evidence>
<evidence type="ECO:0000256" key="12">
    <source>
        <dbReference type="ARBA" id="ARBA00022821"/>
    </source>
</evidence>
<evidence type="ECO:0000256" key="9">
    <source>
        <dbReference type="ARBA" id="ARBA00022692"/>
    </source>
</evidence>
<evidence type="ECO:0000256" key="15">
    <source>
        <dbReference type="ARBA" id="ARBA00023157"/>
    </source>
</evidence>
<evidence type="ECO:0000256" key="4">
    <source>
        <dbReference type="ARBA" id="ARBA00009592"/>
    </source>
</evidence>
<feature type="domain" description="Leucine-rich repeat-containing N-terminal plant-type" evidence="20">
    <location>
        <begin position="32"/>
        <end position="69"/>
    </location>
</feature>
<feature type="signal peptide" evidence="19">
    <location>
        <begin position="1"/>
        <end position="24"/>
    </location>
</feature>
<evidence type="ECO:0000313" key="25">
    <source>
        <dbReference type="RefSeq" id="XP_022635115.1"/>
    </source>
</evidence>
<dbReference type="InterPro" id="IPR055414">
    <property type="entry name" value="LRR_R13L4/SHOC2-like"/>
</dbReference>
<dbReference type="InterPro" id="IPR013210">
    <property type="entry name" value="LRR_N_plant-typ"/>
</dbReference>
<accession>A0A1S3VXX8</accession>
<keyword evidence="10 19" id="KW-0732">Signal</keyword>
<evidence type="ECO:0000256" key="13">
    <source>
        <dbReference type="ARBA" id="ARBA00022989"/>
    </source>
</evidence>
<reference evidence="23 24" key="2">
    <citation type="submission" date="2025-04" db="UniProtKB">
        <authorList>
            <consortium name="RefSeq"/>
        </authorList>
    </citation>
    <scope>IDENTIFICATION</scope>
    <source>
        <tissue evidence="23 24">Leaf</tissue>
    </source>
</reference>
<dbReference type="FunFam" id="3.80.10.10:FF:000400">
    <property type="entry name" value="Nuclear pore complex protein NUP107"/>
    <property type="match status" value="1"/>
</dbReference>
<evidence type="ECO:0000256" key="10">
    <source>
        <dbReference type="ARBA" id="ARBA00022729"/>
    </source>
</evidence>
<keyword evidence="12" id="KW-0611">Plant defense</keyword>
<proteinExistence type="inferred from homology"/>
<keyword evidence="6" id="KW-0134">Cell wall</keyword>
<evidence type="ECO:0000313" key="26">
    <source>
        <dbReference type="RefSeq" id="XP_022635134.1"/>
    </source>
</evidence>
<evidence type="ECO:0000256" key="1">
    <source>
        <dbReference type="ARBA" id="ARBA00004170"/>
    </source>
</evidence>
<dbReference type="RefSeq" id="XP_022635134.1">
    <property type="nucleotide sequence ID" value="XM_022779413.1"/>
</dbReference>
<keyword evidence="5" id="KW-1003">Cell membrane</keyword>
<evidence type="ECO:0000256" key="18">
    <source>
        <dbReference type="ARBA" id="ARBA00038043"/>
    </source>
</evidence>
<dbReference type="SUPFAM" id="SSF52047">
    <property type="entry name" value="RNI-like"/>
    <property type="match status" value="1"/>
</dbReference>
<keyword evidence="17" id="KW-0325">Glycoprotein</keyword>
<keyword evidence="22" id="KW-1185">Reference proteome</keyword>
<dbReference type="GeneID" id="106779539"/>
<dbReference type="GO" id="GO:0006952">
    <property type="term" value="P:defense response"/>
    <property type="evidence" value="ECO:0007669"/>
    <property type="project" value="UniProtKB-KW"/>
</dbReference>
<organism evidence="22 23">
    <name type="scientific">Vigna radiata var. radiata</name>
    <name type="common">Mung bean</name>
    <name type="synonym">Phaseolus aureus</name>
    <dbReference type="NCBI Taxonomy" id="3916"/>
    <lineage>
        <taxon>Eukaryota</taxon>
        <taxon>Viridiplantae</taxon>
        <taxon>Streptophyta</taxon>
        <taxon>Embryophyta</taxon>
        <taxon>Tracheophyta</taxon>
        <taxon>Spermatophyta</taxon>
        <taxon>Magnoliopsida</taxon>
        <taxon>eudicotyledons</taxon>
        <taxon>Gunneridae</taxon>
        <taxon>Pentapetalae</taxon>
        <taxon>rosids</taxon>
        <taxon>fabids</taxon>
        <taxon>Fabales</taxon>
        <taxon>Fabaceae</taxon>
        <taxon>Papilionoideae</taxon>
        <taxon>50 kb inversion clade</taxon>
        <taxon>NPAAA clade</taxon>
        <taxon>indigoferoid/millettioid clade</taxon>
        <taxon>Phaseoleae</taxon>
        <taxon>Vigna</taxon>
    </lineage>
</organism>
<keyword evidence="8" id="KW-0433">Leucine-rich repeat</keyword>
<dbReference type="RefSeq" id="XP_022635089.1">
    <property type="nucleotide sequence ID" value="XM_022779368.1"/>
</dbReference>
<evidence type="ECO:0000256" key="17">
    <source>
        <dbReference type="ARBA" id="ARBA00023180"/>
    </source>
</evidence>
<comment type="subcellular location">
    <subcellularLocation>
        <location evidence="3">Cell membrane</location>
        <topology evidence="3">Single-pass type I membrane protein</topology>
    </subcellularLocation>
    <subcellularLocation>
        <location evidence="1">Membrane</location>
        <topology evidence="1">Peripheral membrane protein</topology>
    </subcellularLocation>
    <subcellularLocation>
        <location evidence="2">Secreted</location>
        <location evidence="2">Cell wall</location>
    </subcellularLocation>
</comment>
<dbReference type="PRINTS" id="PR00019">
    <property type="entry name" value="LEURICHRPT"/>
</dbReference>
<evidence type="ECO:0000313" key="23">
    <source>
        <dbReference type="RefSeq" id="XP_014523175.1"/>
    </source>
</evidence>
<dbReference type="Pfam" id="PF00560">
    <property type="entry name" value="LRR_1"/>
    <property type="match status" value="6"/>
</dbReference>
<dbReference type="OrthoDB" id="1937783at2759"/>
<evidence type="ECO:0000313" key="22">
    <source>
        <dbReference type="Proteomes" id="UP000087766"/>
    </source>
</evidence>
<comment type="similarity">
    <text evidence="4">Belongs to the RLP family.</text>
</comment>
<feature type="chain" id="PRO_5044565885" evidence="19">
    <location>
        <begin position="25"/>
        <end position="668"/>
    </location>
</feature>
<evidence type="ECO:0000256" key="2">
    <source>
        <dbReference type="ARBA" id="ARBA00004191"/>
    </source>
</evidence>
<name>A0A1S3VXX8_VIGRR</name>
<comment type="similarity">
    <text evidence="18">Belongs to the polygalacturonase-inhibiting protein family.</text>
</comment>
<dbReference type="Proteomes" id="UP000087766">
    <property type="component" value="Chromosome 1"/>
</dbReference>
<evidence type="ECO:0000256" key="14">
    <source>
        <dbReference type="ARBA" id="ARBA00023136"/>
    </source>
</evidence>
<keyword evidence="16" id="KW-0675">Receptor</keyword>
<keyword evidence="14" id="KW-0472">Membrane</keyword>